<feature type="binding site" evidence="8">
    <location>
        <position position="174"/>
    </location>
    <ligand>
        <name>substrate</name>
    </ligand>
</feature>
<evidence type="ECO:0000256" key="7">
    <source>
        <dbReference type="ARBA" id="ARBA00023235"/>
    </source>
</evidence>
<comment type="pathway">
    <text evidence="2">Carbohydrate metabolism; erythritol degradation.</text>
</comment>
<dbReference type="GO" id="GO:0006096">
    <property type="term" value="P:glycolytic process"/>
    <property type="evidence" value="ECO:0007669"/>
    <property type="project" value="UniProtKB-UniRule"/>
</dbReference>
<dbReference type="OrthoDB" id="9809429at2"/>
<dbReference type="EC" id="5.3.1.1" evidence="8 9"/>
<dbReference type="AlphaFoldDB" id="A0A1H2QM41"/>
<feature type="binding site" evidence="8">
    <location>
        <begin position="233"/>
        <end position="234"/>
    </location>
    <ligand>
        <name>substrate</name>
    </ligand>
</feature>
<evidence type="ECO:0000256" key="8">
    <source>
        <dbReference type="HAMAP-Rule" id="MF_00147"/>
    </source>
</evidence>
<dbReference type="GO" id="GO:0006094">
    <property type="term" value="P:gluconeogenesis"/>
    <property type="evidence" value="ECO:0007669"/>
    <property type="project" value="UniProtKB-UniRule"/>
</dbReference>
<dbReference type="STRING" id="488533.SAMN04487960_101272"/>
<dbReference type="PROSITE" id="PS00171">
    <property type="entry name" value="TIM_1"/>
    <property type="match status" value="1"/>
</dbReference>
<keyword evidence="4 8" id="KW-0312">Gluconeogenesis</keyword>
<evidence type="ECO:0000256" key="3">
    <source>
        <dbReference type="ARBA" id="ARBA00007422"/>
    </source>
</evidence>
<name>A0A1H2QM41_9GAMM</name>
<dbReference type="CDD" id="cd00311">
    <property type="entry name" value="TIM"/>
    <property type="match status" value="1"/>
</dbReference>
<comment type="similarity">
    <text evidence="3 8 9">Belongs to the triosephosphate isomerase family.</text>
</comment>
<evidence type="ECO:0000256" key="4">
    <source>
        <dbReference type="ARBA" id="ARBA00022432"/>
    </source>
</evidence>
<gene>
    <name evidence="8" type="primary">tpiA</name>
    <name evidence="10" type="ORF">SAMN04487960_101272</name>
</gene>
<dbReference type="NCBIfam" id="TIGR00419">
    <property type="entry name" value="tim"/>
    <property type="match status" value="1"/>
</dbReference>
<dbReference type="Gene3D" id="3.20.20.70">
    <property type="entry name" value="Aldolase class I"/>
    <property type="match status" value="1"/>
</dbReference>
<reference evidence="10 11" key="1">
    <citation type="submission" date="2016-10" db="EMBL/GenBank/DDBJ databases">
        <authorList>
            <person name="de Groot N.N."/>
        </authorList>
    </citation>
    <scope>NUCLEOTIDE SEQUENCE [LARGE SCALE GENOMIC DNA]</scope>
    <source>
        <strain evidence="10 11">CGMCC 1.7059</strain>
    </source>
</reference>
<evidence type="ECO:0000256" key="9">
    <source>
        <dbReference type="RuleBase" id="RU363013"/>
    </source>
</evidence>
<feature type="binding site" evidence="8">
    <location>
        <position position="212"/>
    </location>
    <ligand>
        <name>substrate</name>
    </ligand>
</feature>
<keyword evidence="6 8" id="KW-0324">Glycolysis</keyword>
<dbReference type="InterPro" id="IPR013785">
    <property type="entry name" value="Aldolase_TIM"/>
</dbReference>
<dbReference type="Proteomes" id="UP000199675">
    <property type="component" value="Unassembled WGS sequence"/>
</dbReference>
<comment type="subunit">
    <text evidence="8 9">Homodimer.</text>
</comment>
<dbReference type="FunFam" id="3.20.20.70:FF:000016">
    <property type="entry name" value="Triosephosphate isomerase"/>
    <property type="match status" value="1"/>
</dbReference>
<evidence type="ECO:0000313" key="10">
    <source>
        <dbReference type="EMBL" id="SDW08267.1"/>
    </source>
</evidence>
<dbReference type="GO" id="GO:0019563">
    <property type="term" value="P:glycerol catabolic process"/>
    <property type="evidence" value="ECO:0007669"/>
    <property type="project" value="TreeGrafter"/>
</dbReference>
<evidence type="ECO:0000256" key="5">
    <source>
        <dbReference type="ARBA" id="ARBA00022490"/>
    </source>
</evidence>
<dbReference type="GO" id="GO:0046166">
    <property type="term" value="P:glyceraldehyde-3-phosphate biosynthetic process"/>
    <property type="evidence" value="ECO:0007669"/>
    <property type="project" value="TreeGrafter"/>
</dbReference>
<evidence type="ECO:0000256" key="6">
    <source>
        <dbReference type="ARBA" id="ARBA00023152"/>
    </source>
</evidence>
<dbReference type="PROSITE" id="PS51440">
    <property type="entry name" value="TIM_2"/>
    <property type="match status" value="1"/>
</dbReference>
<evidence type="ECO:0000256" key="2">
    <source>
        <dbReference type="ARBA" id="ARBA00004939"/>
    </source>
</evidence>
<sequence>MRRNIVAANWKMNGSRDLVESLVGGVKAGVTELDKDVEVVIIPPALYVSDVRQALSGSSLGLGVQNVARWESGAYTGEVSAQMARDAGCDYALVGHSERRQLFAEDDAQVAEKIRQILSSGLNAIVCVGETLEERESGQAEQVVAEQIRAALAGLGADDWTKVIVAYEPVWAIGTGKTATAEDAQNMHASMRALLAELGAPAQDISLLYGGSVKPDNAVELFAQPDIDGGLIGGASLVANDFVRICEAV</sequence>
<comment type="subcellular location">
    <subcellularLocation>
        <location evidence="8 9">Cytoplasm</location>
    </subcellularLocation>
</comment>
<dbReference type="EMBL" id="FNNE01000001">
    <property type="protein sequence ID" value="SDW08267.1"/>
    <property type="molecule type" value="Genomic_DNA"/>
</dbReference>
<dbReference type="GO" id="GO:0004807">
    <property type="term" value="F:triose-phosphate isomerase activity"/>
    <property type="evidence" value="ECO:0007669"/>
    <property type="project" value="UniProtKB-UniRule"/>
</dbReference>
<comment type="function">
    <text evidence="8">Involved in the gluconeogenesis. Catalyzes stereospecifically the conversion of dihydroxyacetone phosphate (DHAP) to D-glyceraldehyde-3-phosphate (G3P).</text>
</comment>
<keyword evidence="5 8" id="KW-0963">Cytoplasm</keyword>
<keyword evidence="11" id="KW-1185">Reference proteome</keyword>
<comment type="catalytic activity">
    <reaction evidence="8 9">
        <text>D-glyceraldehyde 3-phosphate = dihydroxyacetone phosphate</text>
        <dbReference type="Rhea" id="RHEA:18585"/>
        <dbReference type="ChEBI" id="CHEBI:57642"/>
        <dbReference type="ChEBI" id="CHEBI:59776"/>
        <dbReference type="EC" id="5.3.1.1"/>
    </reaction>
</comment>
<feature type="active site" description="Electrophile" evidence="8">
    <location>
        <position position="96"/>
    </location>
</feature>
<dbReference type="GO" id="GO:0005829">
    <property type="term" value="C:cytosol"/>
    <property type="evidence" value="ECO:0007669"/>
    <property type="project" value="TreeGrafter"/>
</dbReference>
<accession>A0A1H2QM41</accession>
<dbReference type="UniPathway" id="UPA00109">
    <property type="reaction ID" value="UER00189"/>
</dbReference>
<organism evidence="10 11">
    <name type="scientific">Marinobacter mobilis</name>
    <dbReference type="NCBI Taxonomy" id="488533"/>
    <lineage>
        <taxon>Bacteria</taxon>
        <taxon>Pseudomonadati</taxon>
        <taxon>Pseudomonadota</taxon>
        <taxon>Gammaproteobacteria</taxon>
        <taxon>Pseudomonadales</taxon>
        <taxon>Marinobacteraceae</taxon>
        <taxon>Marinobacter</taxon>
    </lineage>
</organism>
<feature type="binding site" evidence="8">
    <location>
        <begin position="9"/>
        <end position="11"/>
    </location>
    <ligand>
        <name>substrate</name>
    </ligand>
</feature>
<dbReference type="InterPro" id="IPR020861">
    <property type="entry name" value="Triosephosphate_isomerase_AS"/>
</dbReference>
<dbReference type="InterPro" id="IPR035990">
    <property type="entry name" value="TIM_sf"/>
</dbReference>
<keyword evidence="7 8" id="KW-0413">Isomerase</keyword>
<dbReference type="UniPathway" id="UPA00138"/>
<proteinExistence type="inferred from homology"/>
<dbReference type="RefSeq" id="WP_091811142.1">
    <property type="nucleotide sequence ID" value="NZ_FNNE01000001.1"/>
</dbReference>
<dbReference type="InterPro" id="IPR022896">
    <property type="entry name" value="TrioseP_Isoase_bac/euk"/>
</dbReference>
<protein>
    <recommendedName>
        <fullName evidence="8 9">Triosephosphate isomerase</fullName>
        <shortName evidence="8">TIM</shortName>
        <shortName evidence="8">TPI</shortName>
        <ecNumber evidence="8 9">5.3.1.1</ecNumber>
    </recommendedName>
    <alternativeName>
        <fullName evidence="8">Triose-phosphate isomerase</fullName>
    </alternativeName>
</protein>
<dbReference type="Pfam" id="PF00121">
    <property type="entry name" value="TIM"/>
    <property type="match status" value="1"/>
</dbReference>
<evidence type="ECO:0000313" key="11">
    <source>
        <dbReference type="Proteomes" id="UP000199675"/>
    </source>
</evidence>
<dbReference type="PANTHER" id="PTHR21139">
    <property type="entry name" value="TRIOSEPHOSPHATE ISOMERASE"/>
    <property type="match status" value="1"/>
</dbReference>
<comment type="pathway">
    <text evidence="1 8 9">Carbohydrate degradation; glycolysis; D-glyceraldehyde 3-phosphate from glycerone phosphate: step 1/1.</text>
</comment>
<dbReference type="SUPFAM" id="SSF51351">
    <property type="entry name" value="Triosephosphate isomerase (TIM)"/>
    <property type="match status" value="1"/>
</dbReference>
<dbReference type="PANTHER" id="PTHR21139:SF42">
    <property type="entry name" value="TRIOSEPHOSPHATE ISOMERASE"/>
    <property type="match status" value="1"/>
</dbReference>
<comment type="pathway">
    <text evidence="8 9">Carbohydrate biosynthesis; gluconeogenesis.</text>
</comment>
<dbReference type="HAMAP" id="MF_00147_B">
    <property type="entry name" value="TIM_B"/>
    <property type="match status" value="1"/>
</dbReference>
<dbReference type="InterPro" id="IPR000652">
    <property type="entry name" value="Triosephosphate_isomerase"/>
</dbReference>
<feature type="active site" description="Proton acceptor" evidence="8">
    <location>
        <position position="168"/>
    </location>
</feature>
<evidence type="ECO:0000256" key="1">
    <source>
        <dbReference type="ARBA" id="ARBA00004680"/>
    </source>
</evidence>